<keyword evidence="1" id="KW-1133">Transmembrane helix</keyword>
<comment type="caution">
    <text evidence="2">The sequence shown here is derived from an EMBL/GenBank/DDBJ whole genome shotgun (WGS) entry which is preliminary data.</text>
</comment>
<dbReference type="RefSeq" id="WP_093519633.1">
    <property type="nucleotide sequence ID" value="NZ_FOSK01000005.1"/>
</dbReference>
<keyword evidence="3" id="KW-1185">Reference proteome</keyword>
<keyword evidence="1" id="KW-0812">Transmembrane</keyword>
<accession>A0A1I3ZUP7</accession>
<dbReference type="Proteomes" id="UP000199598">
    <property type="component" value="Unassembled WGS sequence"/>
</dbReference>
<reference evidence="2 3" key="1">
    <citation type="submission" date="2016-10" db="EMBL/GenBank/DDBJ databases">
        <authorList>
            <person name="Varghese N."/>
            <person name="Submissions S."/>
        </authorList>
    </citation>
    <scope>NUCLEOTIDE SEQUENCE [LARGE SCALE GENOMIC DNA]</scope>
    <source>
        <strain evidence="2 3">DSM 16392</strain>
    </source>
</reference>
<dbReference type="Pfam" id="PF10688">
    <property type="entry name" value="Imp-YgjV"/>
    <property type="match status" value="1"/>
</dbReference>
<proteinExistence type="predicted"/>
<dbReference type="EMBL" id="FOSK01000005">
    <property type="protein sequence ID" value="SFK47862.1"/>
    <property type="molecule type" value="Genomic_DNA"/>
</dbReference>
<evidence type="ECO:0000256" key="1">
    <source>
        <dbReference type="SAM" id="Phobius"/>
    </source>
</evidence>
<organism evidence="2 3">
    <name type="scientific">Pseudovibrio ascidiaceicola</name>
    <dbReference type="NCBI Taxonomy" id="285279"/>
    <lineage>
        <taxon>Bacteria</taxon>
        <taxon>Pseudomonadati</taxon>
        <taxon>Pseudomonadota</taxon>
        <taxon>Alphaproteobacteria</taxon>
        <taxon>Hyphomicrobiales</taxon>
        <taxon>Stappiaceae</taxon>
        <taxon>Pseudovibrio</taxon>
    </lineage>
</organism>
<gene>
    <name evidence="2" type="ORF">SAMN04488518_105300</name>
</gene>
<evidence type="ECO:0000313" key="3">
    <source>
        <dbReference type="Proteomes" id="UP000199598"/>
    </source>
</evidence>
<dbReference type="InterPro" id="IPR019629">
    <property type="entry name" value="Uncharacterised_HI1736/YgjV"/>
</dbReference>
<evidence type="ECO:0000313" key="2">
    <source>
        <dbReference type="EMBL" id="SFK47862.1"/>
    </source>
</evidence>
<feature type="transmembrane region" description="Helical" evidence="1">
    <location>
        <begin position="31"/>
        <end position="52"/>
    </location>
</feature>
<sequence length="171" mass="18753">MDPLVIQGFGLAAYAVNMVGFSTKRDQLFRSLLFVSCSLFCIHYVLMGAYVAGTNLGINGVRSFVSLRFKGYTWFALFAVIQTGMSVMVYEGLIDLLPWSASLMSGFALFCLSGIQMRIAMLACALTWMVNALIVGSWGGSLNDITNATLLVFTIYRMKTANEREAQPVSP</sequence>
<keyword evidence="1" id="KW-0472">Membrane</keyword>
<name>A0A1I3ZUP7_9HYPH</name>
<protein>
    <submittedName>
        <fullName evidence="2">Inner membrane protein</fullName>
    </submittedName>
</protein>
<feature type="transmembrane region" description="Helical" evidence="1">
    <location>
        <begin position="72"/>
        <end position="90"/>
    </location>
</feature>